<evidence type="ECO:0000259" key="1">
    <source>
        <dbReference type="Pfam" id="PF12728"/>
    </source>
</evidence>
<dbReference type="RefSeq" id="WP_128093735.1">
    <property type="nucleotide sequence ID" value="NZ_JBHEEN010000005.1"/>
</dbReference>
<dbReference type="InterPro" id="IPR009061">
    <property type="entry name" value="DNA-bd_dom_put_sf"/>
</dbReference>
<evidence type="ECO:0000313" key="2">
    <source>
        <dbReference type="EMBL" id="KAB0571098.1"/>
    </source>
</evidence>
<proteinExistence type="predicted"/>
<dbReference type="AlphaFoldDB" id="A0A643EZ18"/>
<dbReference type="InterPro" id="IPR041657">
    <property type="entry name" value="HTH_17"/>
</dbReference>
<dbReference type="SUPFAM" id="SSF46955">
    <property type="entry name" value="Putative DNA-binding domain"/>
    <property type="match status" value="1"/>
</dbReference>
<sequence length="117" mass="13394">MAKKPDNKNEQPSLEQLYLSLTEHLVRKYNMSLSFLTTQTDSAREHPLPSTNYELDHLLTSEQAAGVLGLSPKTLANWRVQGIENLAYRKVGKAIRYKYGDLLAFIDQQKRENTSQK</sequence>
<gene>
    <name evidence="2" type="ORF">F7Q93_14135</name>
</gene>
<reference evidence="2" key="1">
    <citation type="submission" date="2019-09" db="EMBL/GenBank/DDBJ databases">
        <title>Draft genome sequences of 48 bacterial type strains from the CCUG.</title>
        <authorList>
            <person name="Tunovic T."/>
            <person name="Pineiro-Iglesias B."/>
            <person name="Unosson C."/>
            <person name="Inganas E."/>
            <person name="Ohlen M."/>
            <person name="Cardew S."/>
            <person name="Jensie-Markopoulos S."/>
            <person name="Salva-Serra F."/>
            <person name="Jaen-Luchoro D."/>
            <person name="Karlsson R."/>
            <person name="Svensson-Stadler L."/>
            <person name="Chun J."/>
            <person name="Moore E."/>
        </authorList>
    </citation>
    <scope>NUCLEOTIDE SEQUENCE</scope>
    <source>
        <strain evidence="2">CCUG 50899</strain>
    </source>
</reference>
<name>A0A643EZ18_9HYPH</name>
<organism evidence="2">
    <name type="scientific">Brucella pituitosa</name>
    <dbReference type="NCBI Taxonomy" id="571256"/>
    <lineage>
        <taxon>Bacteria</taxon>
        <taxon>Pseudomonadati</taxon>
        <taxon>Pseudomonadota</taxon>
        <taxon>Alphaproteobacteria</taxon>
        <taxon>Hyphomicrobiales</taxon>
        <taxon>Brucellaceae</taxon>
        <taxon>Brucella/Ochrobactrum group</taxon>
        <taxon>Brucella</taxon>
    </lineage>
</organism>
<comment type="caution">
    <text evidence="2">The sequence shown here is derived from an EMBL/GenBank/DDBJ whole genome shotgun (WGS) entry which is preliminary data.</text>
</comment>
<feature type="domain" description="Helix-turn-helix" evidence="1">
    <location>
        <begin position="58"/>
        <end position="109"/>
    </location>
</feature>
<dbReference type="EMBL" id="VZPE01000005">
    <property type="protein sequence ID" value="KAB0571098.1"/>
    <property type="molecule type" value="Genomic_DNA"/>
</dbReference>
<accession>A0A643EZ18</accession>
<dbReference type="Pfam" id="PF12728">
    <property type="entry name" value="HTH_17"/>
    <property type="match status" value="1"/>
</dbReference>
<protein>
    <submittedName>
        <fullName evidence="2">Helix-turn-helix domain-containing protein</fullName>
    </submittedName>
</protein>